<name>A0A1F6P0X9_9BACT</name>
<dbReference type="Gene3D" id="3.40.30.10">
    <property type="entry name" value="Glutaredoxin"/>
    <property type="match status" value="1"/>
</dbReference>
<dbReference type="AlphaFoldDB" id="A0A1F6P0X9"/>
<dbReference type="PANTHER" id="PTHR34386">
    <property type="entry name" value="GLUTAREDOXIN"/>
    <property type="match status" value="1"/>
</dbReference>
<feature type="domain" description="Glutaredoxin" evidence="1">
    <location>
        <begin position="6"/>
        <end position="63"/>
    </location>
</feature>
<dbReference type="Pfam" id="PF00462">
    <property type="entry name" value="Glutaredoxin"/>
    <property type="match status" value="1"/>
</dbReference>
<dbReference type="InterPro" id="IPR051548">
    <property type="entry name" value="Grx-like_ET"/>
</dbReference>
<accession>A0A1F6P0X9</accession>
<organism evidence="2 3">
    <name type="scientific">Candidatus Magasanikbacteria bacterium RIFOXYD2_FULL_36_9</name>
    <dbReference type="NCBI Taxonomy" id="1798707"/>
    <lineage>
        <taxon>Bacteria</taxon>
        <taxon>Candidatus Magasanikiibacteriota</taxon>
    </lineage>
</organism>
<proteinExistence type="predicted"/>
<evidence type="ECO:0000259" key="1">
    <source>
        <dbReference type="Pfam" id="PF00462"/>
    </source>
</evidence>
<sequence>MSNHNVIVYSTLSCPYCHMAKDYFKQKGVSFADYNVGIDQAKAQEMVQKSGQMGVPVIDIDGTILVGFQPAEFDRLLK</sequence>
<reference evidence="2 3" key="1">
    <citation type="journal article" date="2016" name="Nat. Commun.">
        <title>Thousands of microbial genomes shed light on interconnected biogeochemical processes in an aquifer system.</title>
        <authorList>
            <person name="Anantharaman K."/>
            <person name="Brown C.T."/>
            <person name="Hug L.A."/>
            <person name="Sharon I."/>
            <person name="Castelle C.J."/>
            <person name="Probst A.J."/>
            <person name="Thomas B.C."/>
            <person name="Singh A."/>
            <person name="Wilkins M.J."/>
            <person name="Karaoz U."/>
            <person name="Brodie E.L."/>
            <person name="Williams K.H."/>
            <person name="Hubbard S.S."/>
            <person name="Banfield J.F."/>
        </authorList>
    </citation>
    <scope>NUCLEOTIDE SEQUENCE [LARGE SCALE GENOMIC DNA]</scope>
</reference>
<dbReference type="SUPFAM" id="SSF52833">
    <property type="entry name" value="Thioredoxin-like"/>
    <property type="match status" value="1"/>
</dbReference>
<dbReference type="InterPro" id="IPR011911">
    <property type="entry name" value="GlrX_YruB"/>
</dbReference>
<protein>
    <submittedName>
        <fullName evidence="2">NrdH-redoxin</fullName>
    </submittedName>
</protein>
<dbReference type="InterPro" id="IPR036249">
    <property type="entry name" value="Thioredoxin-like_sf"/>
</dbReference>
<dbReference type="PANTHER" id="PTHR34386:SF1">
    <property type="entry name" value="GLUTAREDOXIN-LIKE PROTEIN NRDH"/>
    <property type="match status" value="1"/>
</dbReference>
<comment type="caution">
    <text evidence="2">The sequence shown here is derived from an EMBL/GenBank/DDBJ whole genome shotgun (WGS) entry which is preliminary data.</text>
</comment>
<dbReference type="EMBL" id="MFRC01000023">
    <property type="protein sequence ID" value="OGH89819.1"/>
    <property type="molecule type" value="Genomic_DNA"/>
</dbReference>
<dbReference type="NCBIfam" id="TIGR02196">
    <property type="entry name" value="GlrX_YruB"/>
    <property type="match status" value="1"/>
</dbReference>
<dbReference type="GO" id="GO:0009055">
    <property type="term" value="F:electron transfer activity"/>
    <property type="evidence" value="ECO:0007669"/>
    <property type="project" value="TreeGrafter"/>
</dbReference>
<evidence type="ECO:0000313" key="2">
    <source>
        <dbReference type="EMBL" id="OGH89819.1"/>
    </source>
</evidence>
<dbReference type="CDD" id="cd02976">
    <property type="entry name" value="NrdH"/>
    <property type="match status" value="1"/>
</dbReference>
<dbReference type="PROSITE" id="PS51354">
    <property type="entry name" value="GLUTAREDOXIN_2"/>
    <property type="match status" value="1"/>
</dbReference>
<dbReference type="GO" id="GO:0045454">
    <property type="term" value="P:cell redox homeostasis"/>
    <property type="evidence" value="ECO:0007669"/>
    <property type="project" value="TreeGrafter"/>
</dbReference>
<dbReference type="InterPro" id="IPR002109">
    <property type="entry name" value="Glutaredoxin"/>
</dbReference>
<evidence type="ECO:0000313" key="3">
    <source>
        <dbReference type="Proteomes" id="UP000178490"/>
    </source>
</evidence>
<dbReference type="Proteomes" id="UP000178490">
    <property type="component" value="Unassembled WGS sequence"/>
</dbReference>
<gene>
    <name evidence="2" type="ORF">A2537_02245</name>
</gene>